<dbReference type="CDD" id="cd01448">
    <property type="entry name" value="TST_Repeat_1"/>
    <property type="match status" value="1"/>
</dbReference>
<keyword evidence="6" id="KW-1185">Reference proteome</keyword>
<feature type="region of interest" description="Disordered" evidence="3">
    <location>
        <begin position="185"/>
        <end position="207"/>
    </location>
</feature>
<dbReference type="STRING" id="410332.SAMN04488550_4053"/>
<dbReference type="GO" id="GO:0004792">
    <property type="term" value="F:thiosulfate-cyanide sulfurtransferase activity"/>
    <property type="evidence" value="ECO:0007669"/>
    <property type="project" value="InterPro"/>
</dbReference>
<dbReference type="CDD" id="cd01449">
    <property type="entry name" value="TST_Repeat_2"/>
    <property type="match status" value="1"/>
</dbReference>
<dbReference type="PANTHER" id="PTHR11364:SF27">
    <property type="entry name" value="SULFURTRANSFERASE"/>
    <property type="match status" value="1"/>
</dbReference>
<dbReference type="AlphaFoldDB" id="M3VHF3"/>
<feature type="domain" description="Rhodanese" evidence="4">
    <location>
        <begin position="166"/>
        <end position="277"/>
    </location>
</feature>
<dbReference type="SUPFAM" id="SSF52821">
    <property type="entry name" value="Rhodanese/Cell cycle control phosphatase"/>
    <property type="match status" value="2"/>
</dbReference>
<gene>
    <name evidence="5" type="ORF">GM1_049_00030</name>
</gene>
<dbReference type="InterPro" id="IPR036873">
    <property type="entry name" value="Rhodanese-like_dom_sf"/>
</dbReference>
<reference evidence="5 6" key="1">
    <citation type="submission" date="2013-02" db="EMBL/GenBank/DDBJ databases">
        <title>Whole genome shotgun sequence of Gordonia malaquae NBRC 108250.</title>
        <authorList>
            <person name="Yoshida I."/>
            <person name="Hosoyama A."/>
            <person name="Tsuchikane K."/>
            <person name="Ando Y."/>
            <person name="Baba S."/>
            <person name="Ohji S."/>
            <person name="Hamada M."/>
            <person name="Tamura T."/>
            <person name="Yamazoe A."/>
            <person name="Yamazaki S."/>
            <person name="Fujita N."/>
        </authorList>
    </citation>
    <scope>NUCLEOTIDE SEQUENCE [LARGE SCALE GENOMIC DNA]</scope>
    <source>
        <strain evidence="5 6">NBRC 108250</strain>
    </source>
</reference>
<dbReference type="SMART" id="SM00450">
    <property type="entry name" value="RHOD"/>
    <property type="match status" value="2"/>
</dbReference>
<dbReference type="eggNOG" id="COG2897">
    <property type="taxonomic scope" value="Bacteria"/>
</dbReference>
<evidence type="ECO:0000256" key="2">
    <source>
        <dbReference type="ARBA" id="ARBA00022737"/>
    </source>
</evidence>
<feature type="domain" description="Rhodanese" evidence="4">
    <location>
        <begin position="22"/>
        <end position="140"/>
    </location>
</feature>
<dbReference type="PROSITE" id="PS50206">
    <property type="entry name" value="RHODANESE_3"/>
    <property type="match status" value="2"/>
</dbReference>
<dbReference type="PROSITE" id="PS00380">
    <property type="entry name" value="RHODANESE_1"/>
    <property type="match status" value="1"/>
</dbReference>
<evidence type="ECO:0000256" key="3">
    <source>
        <dbReference type="SAM" id="MobiDB-lite"/>
    </source>
</evidence>
<dbReference type="InterPro" id="IPR001307">
    <property type="entry name" value="Thiosulphate_STrfase_CS"/>
</dbReference>
<dbReference type="Pfam" id="PF00581">
    <property type="entry name" value="Rhodanese"/>
    <property type="match status" value="2"/>
</dbReference>
<comment type="caution">
    <text evidence="5">The sequence shown here is derived from an EMBL/GenBank/DDBJ whole genome shotgun (WGS) entry which is preliminary data.</text>
</comment>
<organism evidence="5 6">
    <name type="scientific">Gordonia malaquae NBRC 108250</name>
    <dbReference type="NCBI Taxonomy" id="1223542"/>
    <lineage>
        <taxon>Bacteria</taxon>
        <taxon>Bacillati</taxon>
        <taxon>Actinomycetota</taxon>
        <taxon>Actinomycetes</taxon>
        <taxon>Mycobacteriales</taxon>
        <taxon>Gordoniaceae</taxon>
        <taxon>Gordonia</taxon>
    </lineage>
</organism>
<proteinExistence type="predicted"/>
<evidence type="ECO:0000256" key="1">
    <source>
        <dbReference type="ARBA" id="ARBA00022679"/>
    </source>
</evidence>
<evidence type="ECO:0000313" key="5">
    <source>
        <dbReference type="EMBL" id="GAC81874.1"/>
    </source>
</evidence>
<protein>
    <submittedName>
        <fullName evidence="5">Putative 3-mercaptopyruvate sulfurtransferase</fullName>
    </submittedName>
</protein>
<dbReference type="RefSeq" id="WP_008381991.1">
    <property type="nucleotide sequence ID" value="NZ_BAOP01000049.1"/>
</dbReference>
<keyword evidence="2" id="KW-0677">Repeat</keyword>
<dbReference type="PANTHER" id="PTHR11364">
    <property type="entry name" value="THIOSULFATE SULFERTANSFERASE"/>
    <property type="match status" value="1"/>
</dbReference>
<accession>M3VHF3</accession>
<keyword evidence="1 5" id="KW-0808">Transferase</keyword>
<dbReference type="EMBL" id="BAOP01000049">
    <property type="protein sequence ID" value="GAC81874.1"/>
    <property type="molecule type" value="Genomic_DNA"/>
</dbReference>
<keyword evidence="5" id="KW-0670">Pyruvate</keyword>
<dbReference type="InterPro" id="IPR001763">
    <property type="entry name" value="Rhodanese-like_dom"/>
</dbReference>
<evidence type="ECO:0000259" key="4">
    <source>
        <dbReference type="PROSITE" id="PS50206"/>
    </source>
</evidence>
<dbReference type="Gene3D" id="3.40.250.10">
    <property type="entry name" value="Rhodanese-like domain"/>
    <property type="match status" value="2"/>
</dbReference>
<dbReference type="InterPro" id="IPR045078">
    <property type="entry name" value="TST/MPST-like"/>
</dbReference>
<evidence type="ECO:0000313" key="6">
    <source>
        <dbReference type="Proteomes" id="UP000035009"/>
    </source>
</evidence>
<dbReference type="OrthoDB" id="9770030at2"/>
<dbReference type="Proteomes" id="UP000035009">
    <property type="component" value="Unassembled WGS sequence"/>
</dbReference>
<name>M3VHF3_GORML</name>
<sequence>MPDASDHAVLITVDDLVESMLSNRPPAVLDIRWQLGRDDGAERYRDGHLPGAVFVDLEAELAAPANSELGRHPLPDLERLQASARSWGVDFGSPVVVYDDNAGMSAARAWWLLRWAGVADVRILDGGFGAWRDAGMRVSKGDAKPRTGTVSLSAGAMPTVDMNDVASTSAIVLDARAGERFRGEVEPVDPRPGHIPGAVSAPTSDNVDASGRFLPPSVLRARFADLGVTPGQEVVVYCGSGVTAAHQIAALAVAGIDATLYPGSYSQWSSDPTRPVETSLP</sequence>